<organism evidence="1 2">
    <name type="scientific">Corynebacterium epidermidicanis</name>
    <dbReference type="NCBI Taxonomy" id="1050174"/>
    <lineage>
        <taxon>Bacteria</taxon>
        <taxon>Bacillati</taxon>
        <taxon>Actinomycetota</taxon>
        <taxon>Actinomycetes</taxon>
        <taxon>Mycobacteriales</taxon>
        <taxon>Corynebacteriaceae</taxon>
        <taxon>Corynebacterium</taxon>
    </lineage>
</organism>
<protein>
    <recommendedName>
        <fullName evidence="3">Acetyltransferase (GNAT) domain</fullName>
    </recommendedName>
</protein>
<dbReference type="PATRIC" id="fig|1050174.4.peg.583"/>
<name>A0A0G3GMT8_9CORY</name>
<dbReference type="OrthoDB" id="2061990at2"/>
<evidence type="ECO:0000313" key="1">
    <source>
        <dbReference type="EMBL" id="AKK02454.1"/>
    </source>
</evidence>
<accession>A0A0G3GMT8</accession>
<keyword evidence="2" id="KW-1185">Reference proteome</keyword>
<dbReference type="KEGG" id="cei:CEPID_02870"/>
<dbReference type="RefSeq" id="WP_047239661.1">
    <property type="nucleotide sequence ID" value="NZ_CP011541.1"/>
</dbReference>
<dbReference type="Proteomes" id="UP000035368">
    <property type="component" value="Chromosome"/>
</dbReference>
<sequence>MEPMDVNGGRFYARPLRDDDASALAEAASSVTSISQARAEWLSDTAYSWAVCEQTNVNAVAIARYDQKELEIVPVGDPERDLPNDPILEPKKVRDGVAEGRVFLQRWIDGFLPTYREQNG</sequence>
<gene>
    <name evidence="1" type="ORF">CEPID_02870</name>
</gene>
<dbReference type="STRING" id="1050174.CEPID_02870"/>
<evidence type="ECO:0008006" key="3">
    <source>
        <dbReference type="Google" id="ProtNLM"/>
    </source>
</evidence>
<evidence type="ECO:0000313" key="2">
    <source>
        <dbReference type="Proteomes" id="UP000035368"/>
    </source>
</evidence>
<dbReference type="AlphaFoldDB" id="A0A0G3GMT8"/>
<reference evidence="1 2" key="1">
    <citation type="submission" date="2015-05" db="EMBL/GenBank/DDBJ databases">
        <title>Complete genome sequence of Corynebacterium epidermidicanis DSM 45586, isolated from the skin of a dog suffering from pruritus.</title>
        <authorList>
            <person name="Ruckert C."/>
            <person name="Albersmeier A."/>
            <person name="Winkler A."/>
            <person name="Tauch A."/>
        </authorList>
    </citation>
    <scope>NUCLEOTIDE SEQUENCE [LARGE SCALE GENOMIC DNA]</scope>
    <source>
        <strain evidence="1 2">DSM 45586</strain>
    </source>
</reference>
<proteinExistence type="predicted"/>
<dbReference type="EMBL" id="CP011541">
    <property type="protein sequence ID" value="AKK02454.1"/>
    <property type="molecule type" value="Genomic_DNA"/>
</dbReference>